<sequence length="101" mass="10998">MTKLVVSISVTPIGTADTSVSKYVREVISILQKAGLKYRVGAGFTDVEIDSFETLAKLLSEFHTALTKMGVKRVSTLIKISYRADKEETIEAMLHSAGFSA</sequence>
<feature type="domain" description="Thiamine-binding protein" evidence="2">
    <location>
        <begin position="6"/>
        <end position="95"/>
    </location>
</feature>
<gene>
    <name evidence="3" type="ORF">B9Q12_01070</name>
</gene>
<evidence type="ECO:0000313" key="4">
    <source>
        <dbReference type="Proteomes" id="UP000240582"/>
    </source>
</evidence>
<dbReference type="Pfam" id="PF01910">
    <property type="entry name" value="Thiamine_BP"/>
    <property type="match status" value="1"/>
</dbReference>
<dbReference type="Gene3D" id="3.30.70.930">
    <property type="match status" value="1"/>
</dbReference>
<dbReference type="InterPro" id="IPR051614">
    <property type="entry name" value="UPF0045_domain"/>
</dbReference>
<dbReference type="AlphaFoldDB" id="A0A2R6C2Q5"/>
<evidence type="ECO:0000259" key="2">
    <source>
        <dbReference type="Pfam" id="PF01910"/>
    </source>
</evidence>
<dbReference type="PANTHER" id="PTHR33777:SF1">
    <property type="entry name" value="UPF0045 PROTEIN ECM15"/>
    <property type="match status" value="1"/>
</dbReference>
<comment type="similarity">
    <text evidence="1">Belongs to the UPF0045 family.</text>
</comment>
<dbReference type="Proteomes" id="UP000240582">
    <property type="component" value="Unassembled WGS sequence"/>
</dbReference>
<name>A0A2R6C2Q5_9ARCH</name>
<organism evidence="3 4">
    <name type="scientific">Candidatus Marsarchaeota G2 archaeon ECH_B_SAG-G06</name>
    <dbReference type="NCBI Taxonomy" id="1978166"/>
    <lineage>
        <taxon>Archaea</taxon>
        <taxon>Candidatus Marsarchaeota</taxon>
        <taxon>Candidatus Marsarchaeota group 2</taxon>
    </lineage>
</organism>
<dbReference type="InterPro" id="IPR029756">
    <property type="entry name" value="MTH1187/YkoF-like"/>
</dbReference>
<proteinExistence type="inferred from homology"/>
<dbReference type="SUPFAM" id="SSF89957">
    <property type="entry name" value="MTH1187/YkoF-like"/>
    <property type="match status" value="1"/>
</dbReference>
<dbReference type="GO" id="GO:0005829">
    <property type="term" value="C:cytosol"/>
    <property type="evidence" value="ECO:0007669"/>
    <property type="project" value="TreeGrafter"/>
</dbReference>
<dbReference type="NCBIfam" id="TIGR00106">
    <property type="entry name" value="MTH1187 family thiamine-binding protein"/>
    <property type="match status" value="1"/>
</dbReference>
<accession>A0A2R6C2Q5</accession>
<comment type="caution">
    <text evidence="3">The sequence shown here is derived from an EMBL/GenBank/DDBJ whole genome shotgun (WGS) entry which is preliminary data.</text>
</comment>
<evidence type="ECO:0000313" key="3">
    <source>
        <dbReference type="EMBL" id="PSO05143.1"/>
    </source>
</evidence>
<evidence type="ECO:0000256" key="1">
    <source>
        <dbReference type="ARBA" id="ARBA00010272"/>
    </source>
</evidence>
<protein>
    <recommendedName>
        <fullName evidence="2">Thiamine-binding protein domain-containing protein</fullName>
    </recommendedName>
</protein>
<dbReference type="PANTHER" id="PTHR33777">
    <property type="entry name" value="UPF0045 PROTEIN ECM15"/>
    <property type="match status" value="1"/>
</dbReference>
<dbReference type="InterPro" id="IPR002767">
    <property type="entry name" value="Thiamine_BP"/>
</dbReference>
<dbReference type="EMBL" id="NEXN01000018">
    <property type="protein sequence ID" value="PSO05143.1"/>
    <property type="molecule type" value="Genomic_DNA"/>
</dbReference>
<reference evidence="3 4" key="1">
    <citation type="submission" date="2017-04" db="EMBL/GenBank/DDBJ databases">
        <title>Novel microbial lineages endemic to geothermal iron-oxide mats fill important gaps in the evolutionary history of Archaea.</title>
        <authorList>
            <person name="Jay Z.J."/>
            <person name="Beam J.P."/>
            <person name="Dlakic M."/>
            <person name="Rusch D.B."/>
            <person name="Kozubal M.A."/>
            <person name="Inskeep W.P."/>
        </authorList>
    </citation>
    <scope>NUCLEOTIDE SEQUENCE [LARGE SCALE GENOMIC DNA]</scope>
    <source>
        <strain evidence="3">ECH_B_SAG-G06</strain>
    </source>
</reference>